<organism evidence="2 3">
    <name type="scientific">Saccharothrix xinjiangensis</name>
    <dbReference type="NCBI Taxonomy" id="204798"/>
    <lineage>
        <taxon>Bacteria</taxon>
        <taxon>Bacillati</taxon>
        <taxon>Actinomycetota</taxon>
        <taxon>Actinomycetes</taxon>
        <taxon>Pseudonocardiales</taxon>
        <taxon>Pseudonocardiaceae</taxon>
        <taxon>Saccharothrix</taxon>
    </lineage>
</organism>
<protein>
    <submittedName>
        <fullName evidence="2">Uncharacterized protein</fullName>
    </submittedName>
</protein>
<evidence type="ECO:0000313" key="2">
    <source>
        <dbReference type="EMBL" id="MFC5055653.1"/>
    </source>
</evidence>
<reference evidence="3" key="1">
    <citation type="journal article" date="2019" name="Int. J. Syst. Evol. Microbiol.">
        <title>The Global Catalogue of Microorganisms (GCM) 10K type strain sequencing project: providing services to taxonomists for standard genome sequencing and annotation.</title>
        <authorList>
            <consortium name="The Broad Institute Genomics Platform"/>
            <consortium name="The Broad Institute Genome Sequencing Center for Infectious Disease"/>
            <person name="Wu L."/>
            <person name="Ma J."/>
        </authorList>
    </citation>
    <scope>NUCLEOTIDE SEQUENCE [LARGE SCALE GENOMIC DNA]</scope>
    <source>
        <strain evidence="3">KCTC 12848</strain>
    </source>
</reference>
<evidence type="ECO:0000313" key="3">
    <source>
        <dbReference type="Proteomes" id="UP001595833"/>
    </source>
</evidence>
<proteinExistence type="predicted"/>
<accession>A0ABV9Y2B7</accession>
<dbReference type="RefSeq" id="WP_344040041.1">
    <property type="nucleotide sequence ID" value="NZ_BAAAKE010000020.1"/>
</dbReference>
<keyword evidence="1" id="KW-0812">Transmembrane</keyword>
<feature type="transmembrane region" description="Helical" evidence="1">
    <location>
        <begin position="85"/>
        <end position="106"/>
    </location>
</feature>
<comment type="caution">
    <text evidence="2">The sequence shown here is derived from an EMBL/GenBank/DDBJ whole genome shotgun (WGS) entry which is preliminary data.</text>
</comment>
<sequence>MPKRDTLVHAMHDIGLAAWFGGSLAGAVAVNGAAADVPDPAMRPEAANDPWSRWGPVSALAIGVHLVGGAVLLRANRDLVAGQRWVALQAAAKLVLTGAALAVTGYSGALGRKLHAADGAAVEGGATASVSTSSEVAHIQRQLGACRWLIPTLTGAISVLAALDAEQQRPVRRLSGMFGKQVRWLRAGR</sequence>
<keyword evidence="3" id="KW-1185">Reference proteome</keyword>
<evidence type="ECO:0000256" key="1">
    <source>
        <dbReference type="SAM" id="Phobius"/>
    </source>
</evidence>
<keyword evidence="1" id="KW-1133">Transmembrane helix</keyword>
<keyword evidence="1" id="KW-0472">Membrane</keyword>
<name>A0ABV9Y2B7_9PSEU</name>
<dbReference type="EMBL" id="JBHSJB010000016">
    <property type="protein sequence ID" value="MFC5055653.1"/>
    <property type="molecule type" value="Genomic_DNA"/>
</dbReference>
<dbReference type="Proteomes" id="UP001595833">
    <property type="component" value="Unassembled WGS sequence"/>
</dbReference>
<gene>
    <name evidence="2" type="ORF">ACFPFM_18060</name>
</gene>
<feature type="transmembrane region" description="Helical" evidence="1">
    <location>
        <begin position="51"/>
        <end position="73"/>
    </location>
</feature>